<dbReference type="AlphaFoldDB" id="A0A0B7BY84"/>
<protein>
    <submittedName>
        <fullName evidence="1">Uncharacterized protein</fullName>
    </submittedName>
</protein>
<sequence>MEFTIPLPQQLDKNGVLLKQWTNFTQRYHYHKNSVSSSVSVSATSSVLLFAAKQHLKSVCESLKVYDLDLLKLSKVFE</sequence>
<evidence type="ECO:0000313" key="1">
    <source>
        <dbReference type="EMBL" id="CEK97135.1"/>
    </source>
</evidence>
<proteinExistence type="predicted"/>
<name>A0A0B7BY84_9EUPU</name>
<dbReference type="EMBL" id="HACG01050270">
    <property type="protein sequence ID" value="CEK97135.1"/>
    <property type="molecule type" value="Transcribed_RNA"/>
</dbReference>
<accession>A0A0B7BY84</accession>
<organism evidence="1">
    <name type="scientific">Arion vulgaris</name>
    <dbReference type="NCBI Taxonomy" id="1028688"/>
    <lineage>
        <taxon>Eukaryota</taxon>
        <taxon>Metazoa</taxon>
        <taxon>Spiralia</taxon>
        <taxon>Lophotrochozoa</taxon>
        <taxon>Mollusca</taxon>
        <taxon>Gastropoda</taxon>
        <taxon>Heterobranchia</taxon>
        <taxon>Euthyneura</taxon>
        <taxon>Panpulmonata</taxon>
        <taxon>Eupulmonata</taxon>
        <taxon>Stylommatophora</taxon>
        <taxon>Helicina</taxon>
        <taxon>Arionoidea</taxon>
        <taxon>Arionidae</taxon>
        <taxon>Arion</taxon>
    </lineage>
</organism>
<feature type="non-terminal residue" evidence="1">
    <location>
        <position position="78"/>
    </location>
</feature>
<reference evidence="1" key="1">
    <citation type="submission" date="2014-12" db="EMBL/GenBank/DDBJ databases">
        <title>Insight into the proteome of Arion vulgaris.</title>
        <authorList>
            <person name="Aradska J."/>
            <person name="Bulat T."/>
            <person name="Smidak R."/>
            <person name="Sarate P."/>
            <person name="Gangsoo J."/>
            <person name="Sialana F."/>
            <person name="Bilban M."/>
            <person name="Lubec G."/>
        </authorList>
    </citation>
    <scope>NUCLEOTIDE SEQUENCE</scope>
    <source>
        <tissue evidence="1">Skin</tissue>
    </source>
</reference>
<gene>
    <name evidence="1" type="primary">ORF214768</name>
</gene>